<dbReference type="GO" id="GO:0044027">
    <property type="term" value="P:negative regulation of gene expression via chromosomal CpG island methylation"/>
    <property type="evidence" value="ECO:0007669"/>
    <property type="project" value="TreeGrafter"/>
</dbReference>
<proteinExistence type="predicted"/>
<protein>
    <submittedName>
        <fullName evidence="3">DNA methyl transferase5</fullName>
    </submittedName>
</protein>
<evidence type="ECO:0000256" key="1">
    <source>
        <dbReference type="SAM" id="MobiDB-lite"/>
    </source>
</evidence>
<keyword evidence="2" id="KW-0472">Membrane</keyword>
<dbReference type="SUPFAM" id="SSF53335">
    <property type="entry name" value="S-adenosyl-L-methionine-dependent methyltransferases"/>
    <property type="match status" value="1"/>
</dbReference>
<dbReference type="InterPro" id="IPR050390">
    <property type="entry name" value="C5-Methyltransferase"/>
</dbReference>
<name>A0A6L2L5I5_TANCI</name>
<dbReference type="GO" id="GO:0003677">
    <property type="term" value="F:DNA binding"/>
    <property type="evidence" value="ECO:0007669"/>
    <property type="project" value="TreeGrafter"/>
</dbReference>
<accession>A0A6L2L5I5</accession>
<evidence type="ECO:0000256" key="2">
    <source>
        <dbReference type="SAM" id="Phobius"/>
    </source>
</evidence>
<keyword evidence="3" id="KW-0808">Transferase</keyword>
<sequence length="914" mass="102587">MMDVLTYFLGFQIKQSERGISINQEKYVKDLLKKYKINGSSVKNPMVPLNNLGLDLNGKSVNETQYRETIRQWFPTIGYGEAIEAKGTLKKSLLPISADEPVVLKAPKTSLKDKKKVPQGKKIGAISARRKEIPVLYNHPQFKIEAVKCVSSSKRDTGHAASVASTDEADPVETDPNDSVSLQQASTDKADPVKIDPNDSVSLQQGIVKGTNTISFDHIFAGTNLSVLNVKVSFMDLDSPKDDEPIIIQDEEEDNVEKVQPEAKIKTLDALLSLLNKVTEALDSHLKRSPQIKVGLIKKDKGNKAMSSKYAEEEDNRSDFNEHANLTGSVVESSKKKKLKIFDFVIEEAELEIHFYKPLSKQDHIFKLNDLGRKKRKNADDIHDCFRSTKRYKSSVQYEDHPVRTVLNEQILEMTLRDFLHFLGNCLAAFLVRPVDAPISVGSPAILVIDLFDEALRATAAKLVIMNVLDDEDTLLRTSQKSVATHVIQRRATASSTYSASKGKRITTPSYANFLSFKKIKHMVLDEGPSSTKFVSDFTPSSDEVCGALFRSLVSTKEARFFHATFFNLLYPDVQHNLDGLTLTKLANFHDVTAVRFVMSNNMLNREALALFVEGFKLRGEVVILKNQQFKSAHVVSKLKADTERILLGLWSLLERLLRMIKIFFVLGVRGLKRKRKSHACGESQALREVADLGSSLELKSMKDYDPIIEKDYDRAVDTFYLVKFSYVDLLVHFSDQYLGKLITLKPPIMHSGMRLLPHIMLHNLLLQAQTSKHRTALAHSFEAARYILKFSPTFGKEDAATWDGGKSTWGGRARGFGTVPGNLDMIRIPSFMIMLVGAAVTGVGPGYALKFVKGKSLKPFGRLWWDEIVSTVVTRPQLHNQAILHRVQGRVLTIRENARLQGFPDYYKLFGPV</sequence>
<keyword evidence="2" id="KW-1133">Transmembrane helix</keyword>
<evidence type="ECO:0000313" key="3">
    <source>
        <dbReference type="EMBL" id="GEU56876.1"/>
    </source>
</evidence>
<dbReference type="PANTHER" id="PTHR10629:SF50">
    <property type="entry name" value="DNA (CYTOSINE-5)-METHYLTRANSFERASE CMT3"/>
    <property type="match status" value="1"/>
</dbReference>
<dbReference type="GO" id="GO:0005634">
    <property type="term" value="C:nucleus"/>
    <property type="evidence" value="ECO:0007669"/>
    <property type="project" value="TreeGrafter"/>
</dbReference>
<feature type="region of interest" description="Disordered" evidence="1">
    <location>
        <begin position="159"/>
        <end position="198"/>
    </location>
</feature>
<feature type="compositionally biased region" description="Basic and acidic residues" evidence="1">
    <location>
        <begin position="188"/>
        <end position="197"/>
    </location>
</feature>
<dbReference type="PANTHER" id="PTHR10629">
    <property type="entry name" value="CYTOSINE-SPECIFIC METHYLTRANSFERASE"/>
    <property type="match status" value="1"/>
</dbReference>
<keyword evidence="2" id="KW-0812">Transmembrane</keyword>
<dbReference type="AlphaFoldDB" id="A0A6L2L5I5"/>
<gene>
    <name evidence="3" type="ORF">Tci_028854</name>
</gene>
<feature type="compositionally biased region" description="Polar residues" evidence="1">
    <location>
        <begin position="177"/>
        <end position="187"/>
    </location>
</feature>
<dbReference type="EMBL" id="BKCJ010003737">
    <property type="protein sequence ID" value="GEU56876.1"/>
    <property type="molecule type" value="Genomic_DNA"/>
</dbReference>
<dbReference type="InterPro" id="IPR029063">
    <property type="entry name" value="SAM-dependent_MTases_sf"/>
</dbReference>
<organism evidence="3">
    <name type="scientific">Tanacetum cinerariifolium</name>
    <name type="common">Dalmatian daisy</name>
    <name type="synonym">Chrysanthemum cinerariifolium</name>
    <dbReference type="NCBI Taxonomy" id="118510"/>
    <lineage>
        <taxon>Eukaryota</taxon>
        <taxon>Viridiplantae</taxon>
        <taxon>Streptophyta</taxon>
        <taxon>Embryophyta</taxon>
        <taxon>Tracheophyta</taxon>
        <taxon>Spermatophyta</taxon>
        <taxon>Magnoliopsida</taxon>
        <taxon>eudicotyledons</taxon>
        <taxon>Gunneridae</taxon>
        <taxon>Pentapetalae</taxon>
        <taxon>asterids</taxon>
        <taxon>campanulids</taxon>
        <taxon>Asterales</taxon>
        <taxon>Asteraceae</taxon>
        <taxon>Asteroideae</taxon>
        <taxon>Anthemideae</taxon>
        <taxon>Anthemidinae</taxon>
        <taxon>Tanacetum</taxon>
    </lineage>
</organism>
<comment type="caution">
    <text evidence="3">The sequence shown here is derived from an EMBL/GenBank/DDBJ whole genome shotgun (WGS) entry which is preliminary data.</text>
</comment>
<reference evidence="3" key="1">
    <citation type="journal article" date="2019" name="Sci. Rep.">
        <title>Draft genome of Tanacetum cinerariifolium, the natural source of mosquito coil.</title>
        <authorList>
            <person name="Yamashiro T."/>
            <person name="Shiraishi A."/>
            <person name="Satake H."/>
            <person name="Nakayama K."/>
        </authorList>
    </citation>
    <scope>NUCLEOTIDE SEQUENCE</scope>
</reference>
<feature type="compositionally biased region" description="Acidic residues" evidence="1">
    <location>
        <begin position="167"/>
        <end position="176"/>
    </location>
</feature>
<feature type="transmembrane region" description="Helical" evidence="2">
    <location>
        <begin position="832"/>
        <end position="853"/>
    </location>
</feature>
<dbReference type="Gene3D" id="3.90.120.10">
    <property type="entry name" value="DNA Methylase, subunit A, domain 2"/>
    <property type="match status" value="1"/>
</dbReference>
<dbReference type="GO" id="GO:0003886">
    <property type="term" value="F:DNA (cytosine-5-)-methyltransferase activity"/>
    <property type="evidence" value="ECO:0007669"/>
    <property type="project" value="TreeGrafter"/>
</dbReference>